<gene>
    <name evidence="4" type="primary">acm_5</name>
    <name evidence="4" type="ORF">g.53446</name>
</gene>
<evidence type="ECO:0000313" key="4">
    <source>
        <dbReference type="EMBL" id="JAQ12630.1"/>
    </source>
</evidence>
<dbReference type="Gene3D" id="3.20.20.80">
    <property type="entry name" value="Glycosidases"/>
    <property type="match status" value="1"/>
</dbReference>
<feature type="non-terminal residue" evidence="4">
    <location>
        <position position="1"/>
    </location>
</feature>
<protein>
    <submittedName>
        <fullName evidence="4">Lysozyme M1</fullName>
    </submittedName>
</protein>
<dbReference type="InterPro" id="IPR018077">
    <property type="entry name" value="Glyco_hydro_fam25_subgr"/>
</dbReference>
<dbReference type="EMBL" id="GDHC01005999">
    <property type="protein sequence ID" value="JAQ12630.1"/>
    <property type="molecule type" value="Transcribed_RNA"/>
</dbReference>
<dbReference type="AlphaFoldDB" id="A0A146M200"/>
<keyword evidence="2" id="KW-0378">Hydrolase</keyword>
<sequence length="228" mass="25109">LMWQYTDGTAGPEPHTVKGIGKVDRSFFNVDYKFLATMKNVVVDLSYLNENVNLEAARDDGITTVVHQCTRGSDFVDPKYSATKAAAEKLGLTWAAYHFATGSDGAKQAEHFIKHAGTVKRYIVDLESNPQGSTVGKAQAEALVQKIKEKTGSYPIVYGSKYFLDALNSQVLAKCPLWVASYNSSPKMPKNWSSWLMWQYTDGSVGPTPHTVKGIGKVDRSYLNSDSL</sequence>
<dbReference type="GO" id="GO:0016052">
    <property type="term" value="P:carbohydrate catabolic process"/>
    <property type="evidence" value="ECO:0007669"/>
    <property type="project" value="TreeGrafter"/>
</dbReference>
<dbReference type="Pfam" id="PF01183">
    <property type="entry name" value="Glyco_hydro_25"/>
    <property type="match status" value="1"/>
</dbReference>
<evidence type="ECO:0000256" key="1">
    <source>
        <dbReference type="ARBA" id="ARBA00010646"/>
    </source>
</evidence>
<name>A0A146M200_LYGHE</name>
<dbReference type="GO" id="GO:0016998">
    <property type="term" value="P:cell wall macromolecule catabolic process"/>
    <property type="evidence" value="ECO:0007669"/>
    <property type="project" value="InterPro"/>
</dbReference>
<dbReference type="GO" id="GO:0003796">
    <property type="term" value="F:lysozyme activity"/>
    <property type="evidence" value="ECO:0007669"/>
    <property type="project" value="InterPro"/>
</dbReference>
<dbReference type="InterPro" id="IPR002053">
    <property type="entry name" value="Glyco_hydro_25"/>
</dbReference>
<dbReference type="PROSITE" id="PS51904">
    <property type="entry name" value="GLYCOSYL_HYDROL_F25_2"/>
    <property type="match status" value="1"/>
</dbReference>
<dbReference type="PANTHER" id="PTHR34135">
    <property type="entry name" value="LYSOZYME"/>
    <property type="match status" value="1"/>
</dbReference>
<evidence type="ECO:0000256" key="2">
    <source>
        <dbReference type="ARBA" id="ARBA00022801"/>
    </source>
</evidence>
<dbReference type="GO" id="GO:0009253">
    <property type="term" value="P:peptidoglycan catabolic process"/>
    <property type="evidence" value="ECO:0007669"/>
    <property type="project" value="InterPro"/>
</dbReference>
<comment type="similarity">
    <text evidence="1">Belongs to the glycosyl hydrolase 25 family.</text>
</comment>
<proteinExistence type="inferred from homology"/>
<dbReference type="SUPFAM" id="SSF51445">
    <property type="entry name" value="(Trans)glycosidases"/>
    <property type="match status" value="1"/>
</dbReference>
<keyword evidence="3" id="KW-0326">Glycosidase</keyword>
<dbReference type="PANTHER" id="PTHR34135:SF3">
    <property type="entry name" value="PNEUMOCOCCAL VACCINE ANTIGEN A"/>
    <property type="match status" value="1"/>
</dbReference>
<dbReference type="CDD" id="cd00599">
    <property type="entry name" value="GH25_muramidase"/>
    <property type="match status" value="1"/>
</dbReference>
<dbReference type="SMART" id="SM00641">
    <property type="entry name" value="Glyco_25"/>
    <property type="match status" value="1"/>
</dbReference>
<organism evidence="4">
    <name type="scientific">Lygus hesperus</name>
    <name type="common">Western plant bug</name>
    <dbReference type="NCBI Taxonomy" id="30085"/>
    <lineage>
        <taxon>Eukaryota</taxon>
        <taxon>Metazoa</taxon>
        <taxon>Ecdysozoa</taxon>
        <taxon>Arthropoda</taxon>
        <taxon>Hexapoda</taxon>
        <taxon>Insecta</taxon>
        <taxon>Pterygota</taxon>
        <taxon>Neoptera</taxon>
        <taxon>Paraneoptera</taxon>
        <taxon>Hemiptera</taxon>
        <taxon>Heteroptera</taxon>
        <taxon>Panheteroptera</taxon>
        <taxon>Cimicomorpha</taxon>
        <taxon>Miridae</taxon>
        <taxon>Mirini</taxon>
        <taxon>Lygus</taxon>
    </lineage>
</organism>
<reference evidence="4" key="1">
    <citation type="journal article" date="2016" name="Gigascience">
        <title>De novo construction of an expanded transcriptome assembly for the western tarnished plant bug, Lygus hesperus.</title>
        <authorList>
            <person name="Tassone E.E."/>
            <person name="Geib S.M."/>
            <person name="Hall B."/>
            <person name="Fabrick J.A."/>
            <person name="Brent C.S."/>
            <person name="Hull J.J."/>
        </authorList>
    </citation>
    <scope>NUCLEOTIDE SEQUENCE</scope>
</reference>
<accession>A0A146M200</accession>
<dbReference type="InterPro" id="IPR017853">
    <property type="entry name" value="GH"/>
</dbReference>
<evidence type="ECO:0000256" key="3">
    <source>
        <dbReference type="ARBA" id="ARBA00023295"/>
    </source>
</evidence>